<proteinExistence type="inferred from homology"/>
<comment type="catalytic activity">
    <reaction evidence="9">
        <text>(6S)-5,6,7,8-tetrahydrofolyl-(gamma-L-Glu)(n) + L-glutamate + ATP = (6S)-5,6,7,8-tetrahydrofolyl-(gamma-L-Glu)(n+1) + ADP + phosphate + H(+)</text>
        <dbReference type="Rhea" id="RHEA:10580"/>
        <dbReference type="Rhea" id="RHEA-COMP:14738"/>
        <dbReference type="Rhea" id="RHEA-COMP:14740"/>
        <dbReference type="ChEBI" id="CHEBI:15378"/>
        <dbReference type="ChEBI" id="CHEBI:29985"/>
        <dbReference type="ChEBI" id="CHEBI:30616"/>
        <dbReference type="ChEBI" id="CHEBI:43474"/>
        <dbReference type="ChEBI" id="CHEBI:141005"/>
        <dbReference type="ChEBI" id="CHEBI:456216"/>
        <dbReference type="EC" id="6.3.2.17"/>
    </reaction>
</comment>
<dbReference type="Proteomes" id="UP000095347">
    <property type="component" value="Unassembled WGS sequence"/>
</dbReference>
<dbReference type="GO" id="GO:0005524">
    <property type="term" value="F:ATP binding"/>
    <property type="evidence" value="ECO:0007669"/>
    <property type="project" value="UniProtKB-KW"/>
</dbReference>
<dbReference type="PANTHER" id="PTHR11136:SF0">
    <property type="entry name" value="DIHYDROFOLATE SYNTHETASE-RELATED"/>
    <property type="match status" value="1"/>
</dbReference>
<evidence type="ECO:0000313" key="13">
    <source>
        <dbReference type="Proteomes" id="UP000095347"/>
    </source>
</evidence>
<comment type="cofactor">
    <cofactor evidence="1">
        <name>Mg(2+)</name>
        <dbReference type="ChEBI" id="CHEBI:18420"/>
    </cofactor>
</comment>
<gene>
    <name evidence="12" type="ORF">BEN30_04445</name>
</gene>
<dbReference type="GO" id="GO:0046654">
    <property type="term" value="P:tetrahydrofolate biosynthetic process"/>
    <property type="evidence" value="ECO:0007669"/>
    <property type="project" value="UniProtKB-UniPathway"/>
</dbReference>
<evidence type="ECO:0000256" key="5">
    <source>
        <dbReference type="ARBA" id="ARBA00022723"/>
    </source>
</evidence>
<dbReference type="GO" id="GO:0004326">
    <property type="term" value="F:tetrahydrofolylpolyglutamate synthase activity"/>
    <property type="evidence" value="ECO:0007669"/>
    <property type="project" value="UniProtKB-EC"/>
</dbReference>
<comment type="similarity">
    <text evidence="2 10">Belongs to the folylpolyglutamate synthase family.</text>
</comment>
<sequence>MSTDDILARLMALHPKSIDLSLERVERLLGALDHPEQKLPPVVHIAGTNGKGSTAAFLRAFCEAAGLKVHVYTSPHLVSFNERIRVAGQIIDDDALNAVLEACEQANAGLPITFFEITTAAAFLAFSRVAADIVILETGLGGRLDATNVLDQPRLTCITPVSLDHQHFLGETLEEIVAEKAGILKPGVACIVAAQGSRAADKVLKKKAKEVGAKLIWEGADWFARSKGGRRSQADSGMLYKGHGVQGEVERAFPTPHLLGRHQMHNAALAMACAEALAPDFDISDAAISLGLKAVRWPGRMQHLTQGPLVQALPPQWELWLDGGHNKAAAEMLAQHTRQWRGQDLWLVFGALNQRPPLAFLKPLEGKVKGVRCVDIPDQENTLAAVEGAKVAASLNMNAKTAASVNDAVASIAAEQVPGSPPARVLICGSLYLAGHVLKDNS</sequence>
<dbReference type="OrthoDB" id="9809356at2"/>
<dbReference type="Pfam" id="PF08245">
    <property type="entry name" value="Mur_ligase_M"/>
    <property type="match status" value="1"/>
</dbReference>
<evidence type="ECO:0000256" key="2">
    <source>
        <dbReference type="ARBA" id="ARBA00008276"/>
    </source>
</evidence>
<dbReference type="SUPFAM" id="SSF53244">
    <property type="entry name" value="MurD-like peptide ligases, peptide-binding domain"/>
    <property type="match status" value="1"/>
</dbReference>
<dbReference type="PROSITE" id="PS01012">
    <property type="entry name" value="FOLYLPOLYGLU_SYNT_2"/>
    <property type="match status" value="1"/>
</dbReference>
<dbReference type="InterPro" id="IPR036615">
    <property type="entry name" value="Mur_ligase_C_dom_sf"/>
</dbReference>
<dbReference type="STRING" id="28181.BEN30_04445"/>
<dbReference type="PANTHER" id="PTHR11136">
    <property type="entry name" value="FOLYLPOLYGLUTAMATE SYNTHASE-RELATED"/>
    <property type="match status" value="1"/>
</dbReference>
<evidence type="ECO:0000256" key="9">
    <source>
        <dbReference type="ARBA" id="ARBA00047493"/>
    </source>
</evidence>
<dbReference type="NCBIfam" id="TIGR01499">
    <property type="entry name" value="folC"/>
    <property type="match status" value="1"/>
</dbReference>
<reference evidence="13" key="1">
    <citation type="submission" date="2016-07" db="EMBL/GenBank/DDBJ databases">
        <authorList>
            <person name="Florea S."/>
            <person name="Webb J.S."/>
            <person name="Jaromczyk J."/>
            <person name="Schardl C.L."/>
        </authorList>
    </citation>
    <scope>NUCLEOTIDE SEQUENCE [LARGE SCALE GENOMIC DNA]</scope>
    <source>
        <strain evidence="13">MV-1</strain>
    </source>
</reference>
<evidence type="ECO:0000313" key="12">
    <source>
        <dbReference type="EMBL" id="OEJ69331.1"/>
    </source>
</evidence>
<evidence type="ECO:0000256" key="3">
    <source>
        <dbReference type="ARBA" id="ARBA00013025"/>
    </source>
</evidence>
<dbReference type="AlphaFoldDB" id="A0A1E5QBJ7"/>
<evidence type="ECO:0000259" key="11">
    <source>
        <dbReference type="Pfam" id="PF08245"/>
    </source>
</evidence>
<dbReference type="UniPathway" id="UPA00077">
    <property type="reaction ID" value="UER00157"/>
</dbReference>
<evidence type="ECO:0000256" key="8">
    <source>
        <dbReference type="ARBA" id="ARBA00022842"/>
    </source>
</evidence>
<dbReference type="Gene3D" id="3.40.1190.10">
    <property type="entry name" value="Mur-like, catalytic domain"/>
    <property type="match status" value="1"/>
</dbReference>
<keyword evidence="8" id="KW-0460">Magnesium</keyword>
<dbReference type="EMBL" id="MCGG01000008">
    <property type="protein sequence ID" value="OEJ69331.1"/>
    <property type="molecule type" value="Genomic_DNA"/>
</dbReference>
<dbReference type="InterPro" id="IPR001645">
    <property type="entry name" value="Folylpolyglutamate_synth"/>
</dbReference>
<dbReference type="InterPro" id="IPR018109">
    <property type="entry name" value="Folylpolyglutamate_synth_CS"/>
</dbReference>
<feature type="domain" description="Mur ligase central" evidence="11">
    <location>
        <begin position="45"/>
        <end position="274"/>
    </location>
</feature>
<dbReference type="SUPFAM" id="SSF53623">
    <property type="entry name" value="MurD-like peptide ligases, catalytic domain"/>
    <property type="match status" value="1"/>
</dbReference>
<dbReference type="GO" id="GO:0005737">
    <property type="term" value="C:cytoplasm"/>
    <property type="evidence" value="ECO:0007669"/>
    <property type="project" value="TreeGrafter"/>
</dbReference>
<dbReference type="EC" id="6.3.2.17" evidence="3"/>
<evidence type="ECO:0000256" key="6">
    <source>
        <dbReference type="ARBA" id="ARBA00022741"/>
    </source>
</evidence>
<comment type="caution">
    <text evidence="12">The sequence shown here is derived from an EMBL/GenBank/DDBJ whole genome shotgun (WGS) entry which is preliminary data.</text>
</comment>
<dbReference type="InterPro" id="IPR036565">
    <property type="entry name" value="Mur-like_cat_sf"/>
</dbReference>
<dbReference type="GO" id="GO:0046872">
    <property type="term" value="F:metal ion binding"/>
    <property type="evidence" value="ECO:0007669"/>
    <property type="project" value="UniProtKB-KW"/>
</dbReference>
<evidence type="ECO:0000256" key="7">
    <source>
        <dbReference type="ARBA" id="ARBA00022840"/>
    </source>
</evidence>
<dbReference type="Gene3D" id="3.90.190.20">
    <property type="entry name" value="Mur ligase, C-terminal domain"/>
    <property type="match status" value="1"/>
</dbReference>
<protein>
    <recommendedName>
        <fullName evidence="3">tetrahydrofolate synthase</fullName>
        <ecNumber evidence="3">6.3.2.17</ecNumber>
    </recommendedName>
</protein>
<keyword evidence="7 10" id="KW-0067">ATP-binding</keyword>
<keyword evidence="4 10" id="KW-0436">Ligase</keyword>
<evidence type="ECO:0000256" key="1">
    <source>
        <dbReference type="ARBA" id="ARBA00001946"/>
    </source>
</evidence>
<name>A0A1E5QBJ7_9PROT</name>
<keyword evidence="5" id="KW-0479">Metal-binding</keyword>
<keyword evidence="6 10" id="KW-0547">Nucleotide-binding</keyword>
<dbReference type="InterPro" id="IPR013221">
    <property type="entry name" value="Mur_ligase_cen"/>
</dbReference>
<dbReference type="PIRSF" id="PIRSF001563">
    <property type="entry name" value="Folylpolyglu_synth"/>
    <property type="match status" value="1"/>
</dbReference>
<keyword evidence="13" id="KW-1185">Reference proteome</keyword>
<dbReference type="RefSeq" id="WP_069956795.1">
    <property type="nucleotide sequence ID" value="NZ_MCGG01000008.1"/>
</dbReference>
<evidence type="ECO:0000256" key="10">
    <source>
        <dbReference type="PIRNR" id="PIRNR001563"/>
    </source>
</evidence>
<dbReference type="GO" id="GO:0008841">
    <property type="term" value="F:dihydrofolate synthase activity"/>
    <property type="evidence" value="ECO:0007669"/>
    <property type="project" value="TreeGrafter"/>
</dbReference>
<evidence type="ECO:0000256" key="4">
    <source>
        <dbReference type="ARBA" id="ARBA00022598"/>
    </source>
</evidence>
<accession>A0A1E5QBJ7</accession>
<dbReference type="FunFam" id="3.40.1190.10:FF:000011">
    <property type="entry name" value="Folylpolyglutamate synthase/dihydrofolate synthase"/>
    <property type="match status" value="1"/>
</dbReference>
<organism evidence="12 13">
    <name type="scientific">Magnetovibrio blakemorei</name>
    <dbReference type="NCBI Taxonomy" id="28181"/>
    <lineage>
        <taxon>Bacteria</taxon>
        <taxon>Pseudomonadati</taxon>
        <taxon>Pseudomonadota</taxon>
        <taxon>Alphaproteobacteria</taxon>
        <taxon>Rhodospirillales</taxon>
        <taxon>Magnetovibrionaceae</taxon>
        <taxon>Magnetovibrio</taxon>
    </lineage>
</organism>